<dbReference type="EMBL" id="JAVDQI010000010">
    <property type="protein sequence ID" value="MDR6223663.1"/>
    <property type="molecule type" value="Genomic_DNA"/>
</dbReference>
<keyword evidence="1" id="KW-0812">Transmembrane</keyword>
<proteinExistence type="predicted"/>
<accession>A0AA90U1M2</accession>
<sequence>MNDFIKRNKEFSYKIANGVIITIFATFVALIVVILTSILNKMYTVDPLDTSGSLSVYINAFIAAATFLYVTYTYRAIQQSEHSIKQTSVIQQMGNIEKKLENMYYPLKHVLNNDFKINYDSNSTYITLESTDILKIKANLAKINKFSHLASDDLNLKLEDFLSYFEPNSAILKRRHHQMLTSQISRETDDRMIGNLMFSRTILLIPEDEQYLMHHIVQNKEKISKLYDEIVDKVNEDITYYKRSLAELNKKL</sequence>
<gene>
    <name evidence="2" type="ORF">J2750_002136</name>
</gene>
<dbReference type="RefSeq" id="WP_270095352.1">
    <property type="nucleotide sequence ID" value="NZ_JAQFFK010000001.1"/>
</dbReference>
<protein>
    <submittedName>
        <fullName evidence="2">Uncharacterized protein</fullName>
    </submittedName>
</protein>
<organism evidence="2 3">
    <name type="scientific">Methanococcoides alaskense</name>
    <dbReference type="NCBI Taxonomy" id="325778"/>
    <lineage>
        <taxon>Archaea</taxon>
        <taxon>Methanobacteriati</taxon>
        <taxon>Methanobacteriota</taxon>
        <taxon>Stenosarchaea group</taxon>
        <taxon>Methanomicrobia</taxon>
        <taxon>Methanosarcinales</taxon>
        <taxon>Methanosarcinaceae</taxon>
        <taxon>Methanococcoides</taxon>
    </lineage>
</organism>
<keyword evidence="1" id="KW-1133">Transmembrane helix</keyword>
<reference evidence="2 3" key="1">
    <citation type="submission" date="2023-07" db="EMBL/GenBank/DDBJ databases">
        <title>Genomic Encyclopedia of Type Strains, Phase IV (KMG-IV): sequencing the most valuable type-strain genomes for metagenomic binning, comparative biology and taxonomic classification.</title>
        <authorList>
            <person name="Goeker M."/>
        </authorList>
    </citation>
    <scope>NUCLEOTIDE SEQUENCE [LARGE SCALE GENOMIC DNA]</scope>
    <source>
        <strain evidence="2 3">DSM 17273</strain>
    </source>
</reference>
<keyword evidence="1" id="KW-0472">Membrane</keyword>
<dbReference type="AlphaFoldDB" id="A0AA90U1M2"/>
<evidence type="ECO:0000256" key="1">
    <source>
        <dbReference type="SAM" id="Phobius"/>
    </source>
</evidence>
<name>A0AA90U1M2_9EURY</name>
<evidence type="ECO:0000313" key="3">
    <source>
        <dbReference type="Proteomes" id="UP001185015"/>
    </source>
</evidence>
<dbReference type="Proteomes" id="UP001185015">
    <property type="component" value="Unassembled WGS sequence"/>
</dbReference>
<feature type="transmembrane region" description="Helical" evidence="1">
    <location>
        <begin position="56"/>
        <end position="77"/>
    </location>
</feature>
<feature type="transmembrane region" description="Helical" evidence="1">
    <location>
        <begin position="15"/>
        <end position="36"/>
    </location>
</feature>
<keyword evidence="3" id="KW-1185">Reference proteome</keyword>
<comment type="caution">
    <text evidence="2">The sequence shown here is derived from an EMBL/GenBank/DDBJ whole genome shotgun (WGS) entry which is preliminary data.</text>
</comment>
<evidence type="ECO:0000313" key="2">
    <source>
        <dbReference type="EMBL" id="MDR6223663.1"/>
    </source>
</evidence>